<protein>
    <submittedName>
        <fullName evidence="13">DNAJA2 protein</fullName>
    </submittedName>
</protein>
<dbReference type="HAMAP" id="MF_01152">
    <property type="entry name" value="DnaJ"/>
    <property type="match status" value="1"/>
</dbReference>
<evidence type="ECO:0000256" key="1">
    <source>
        <dbReference type="ARBA" id="ARBA00022481"/>
    </source>
</evidence>
<dbReference type="PROSITE" id="PS00636">
    <property type="entry name" value="DNAJ_1"/>
    <property type="match status" value="1"/>
</dbReference>
<name>A0A8K0A8A2_BRALA</name>
<evidence type="ECO:0000256" key="2">
    <source>
        <dbReference type="ARBA" id="ARBA00022723"/>
    </source>
</evidence>
<dbReference type="FunFam" id="2.60.260.20:FF:000003">
    <property type="entry name" value="DnaJ subfamily A member 2"/>
    <property type="match status" value="1"/>
</dbReference>
<gene>
    <name evidence="13" type="primary">DNAJA2</name>
    <name evidence="13" type="ORF">BLAG_LOCUS22232</name>
</gene>
<dbReference type="InterPro" id="IPR002939">
    <property type="entry name" value="DnaJ_C"/>
</dbReference>
<sequence>MEGVPWERERPVHAGKAVTSRVGLQMRIIMADTRLYDLLGVPANASDSQIKKAYHKLAKEYHPDKNPEHGEKFKEISFAYEVLSNAEKRETYDRYGLDGLKEGAGGAGGAEDLFSHIFGGGLFGMGGFGGMGGGRRRGPRRGEDMIHPLRVSLEDLYNGKTSKLQLSKNVICTRCRGQGGRPGAVQACRICQGRGVKVTIRQLGPGMVQQMQSVCSDCNGEGEMINARDRCTACQGKKVVKESKILEVHIDKGMKNGQRITFRGEGDQQPSVEAGDIILVLQEKDHDRFRRDGPDLFVTHTVGLTEALCGFTLNVKHLDGRNLAIKYPPGSVIEPGCIRGVVGEGMPIYRNPFEKGNMYIKFDIKFPENNFVDEAKMKALEGLLPPRPTMPHPAGEVEEVDLMEFESTRGAPGANSREAYDSSDDDDGPRGANVQCAHQ</sequence>
<evidence type="ECO:0000256" key="7">
    <source>
        <dbReference type="ARBA" id="ARBA00023288"/>
    </source>
</evidence>
<keyword evidence="5 9" id="KW-0862">Zinc</keyword>
<dbReference type="CDD" id="cd10747">
    <property type="entry name" value="DnaJ_C"/>
    <property type="match status" value="1"/>
</dbReference>
<evidence type="ECO:0000256" key="4">
    <source>
        <dbReference type="ARBA" id="ARBA00022771"/>
    </source>
</evidence>
<keyword evidence="7" id="KW-0449">Lipoprotein</keyword>
<keyword evidence="6" id="KW-0143">Chaperone</keyword>
<dbReference type="AlphaFoldDB" id="A0A8K0A8A2"/>
<dbReference type="InterPro" id="IPR036869">
    <property type="entry name" value="J_dom_sf"/>
</dbReference>
<evidence type="ECO:0000259" key="11">
    <source>
        <dbReference type="PROSITE" id="PS50076"/>
    </source>
</evidence>
<dbReference type="GO" id="GO:0009408">
    <property type="term" value="P:response to heat"/>
    <property type="evidence" value="ECO:0007669"/>
    <property type="project" value="InterPro"/>
</dbReference>
<evidence type="ECO:0000256" key="5">
    <source>
        <dbReference type="ARBA" id="ARBA00022833"/>
    </source>
</evidence>
<dbReference type="FunFam" id="2.60.260.20:FF:000068">
    <property type="entry name" value="Chaperone protein dnaJ 3"/>
    <property type="match status" value="1"/>
</dbReference>
<keyword evidence="4 9" id="KW-0863">Zinc-finger</keyword>
<dbReference type="PROSITE" id="PS51188">
    <property type="entry name" value="ZF_CR"/>
    <property type="match status" value="1"/>
</dbReference>
<dbReference type="Pfam" id="PF00684">
    <property type="entry name" value="DnaJ_CXXCXGXG"/>
    <property type="match status" value="1"/>
</dbReference>
<dbReference type="InterPro" id="IPR008971">
    <property type="entry name" value="HSP40/DnaJ_pept-bd"/>
</dbReference>
<dbReference type="InterPro" id="IPR018253">
    <property type="entry name" value="DnaJ_domain_CS"/>
</dbReference>
<evidence type="ECO:0000256" key="10">
    <source>
        <dbReference type="SAM" id="MobiDB-lite"/>
    </source>
</evidence>
<dbReference type="GO" id="GO:0030544">
    <property type="term" value="F:Hsp70 protein binding"/>
    <property type="evidence" value="ECO:0007669"/>
    <property type="project" value="InterPro"/>
</dbReference>
<dbReference type="Pfam" id="PF00226">
    <property type="entry name" value="DnaJ"/>
    <property type="match status" value="1"/>
</dbReference>
<evidence type="ECO:0000313" key="14">
    <source>
        <dbReference type="Proteomes" id="UP000838412"/>
    </source>
</evidence>
<dbReference type="SMART" id="SM00271">
    <property type="entry name" value="DnaJ"/>
    <property type="match status" value="1"/>
</dbReference>
<feature type="domain" description="CR-type" evidence="12">
    <location>
        <begin position="159"/>
        <end position="243"/>
    </location>
</feature>
<reference evidence="13" key="1">
    <citation type="submission" date="2022-01" db="EMBL/GenBank/DDBJ databases">
        <authorList>
            <person name="Braso-Vives M."/>
        </authorList>
    </citation>
    <scope>NUCLEOTIDE SEQUENCE</scope>
</reference>
<feature type="region of interest" description="Disordered" evidence="10">
    <location>
        <begin position="384"/>
        <end position="439"/>
    </location>
</feature>
<dbReference type="CDD" id="cd06257">
    <property type="entry name" value="DnaJ"/>
    <property type="match status" value="1"/>
</dbReference>
<dbReference type="InterPro" id="IPR012724">
    <property type="entry name" value="DnaJ"/>
</dbReference>
<proteinExistence type="inferred from homology"/>
<dbReference type="GO" id="GO:0005524">
    <property type="term" value="F:ATP binding"/>
    <property type="evidence" value="ECO:0007669"/>
    <property type="project" value="InterPro"/>
</dbReference>
<keyword evidence="2 9" id="KW-0479">Metal-binding</keyword>
<dbReference type="SUPFAM" id="SSF46565">
    <property type="entry name" value="Chaperone J-domain"/>
    <property type="match status" value="1"/>
</dbReference>
<evidence type="ECO:0000256" key="6">
    <source>
        <dbReference type="ARBA" id="ARBA00023186"/>
    </source>
</evidence>
<dbReference type="EMBL" id="OV696692">
    <property type="protein sequence ID" value="CAH1269657.1"/>
    <property type="molecule type" value="Genomic_DNA"/>
</dbReference>
<evidence type="ECO:0000313" key="13">
    <source>
        <dbReference type="EMBL" id="CAH1269657.1"/>
    </source>
</evidence>
<dbReference type="InterPro" id="IPR044713">
    <property type="entry name" value="DNJA1/2-like"/>
</dbReference>
<dbReference type="FunFam" id="1.10.287.110:FF:000016">
    <property type="entry name" value="DnaJ (Hsp40) homolog, subfamily A, member 2"/>
    <property type="match status" value="1"/>
</dbReference>
<evidence type="ECO:0000259" key="12">
    <source>
        <dbReference type="PROSITE" id="PS51188"/>
    </source>
</evidence>
<keyword evidence="1" id="KW-0488">Methylation</keyword>
<dbReference type="Gene3D" id="2.60.260.20">
    <property type="entry name" value="Urease metallochaperone UreE, N-terminal domain"/>
    <property type="match status" value="2"/>
</dbReference>
<keyword evidence="3" id="KW-0677">Repeat</keyword>
<keyword evidence="8" id="KW-0636">Prenylation</keyword>
<dbReference type="PANTHER" id="PTHR43888">
    <property type="entry name" value="DNAJ-LIKE-2, ISOFORM A-RELATED"/>
    <property type="match status" value="1"/>
</dbReference>
<feature type="domain" description="J" evidence="11">
    <location>
        <begin position="34"/>
        <end position="96"/>
    </location>
</feature>
<dbReference type="GO" id="GO:0006457">
    <property type="term" value="P:protein folding"/>
    <property type="evidence" value="ECO:0007669"/>
    <property type="project" value="InterPro"/>
</dbReference>
<dbReference type="GO" id="GO:0051082">
    <property type="term" value="F:unfolded protein binding"/>
    <property type="evidence" value="ECO:0007669"/>
    <property type="project" value="InterPro"/>
</dbReference>
<evidence type="ECO:0000256" key="8">
    <source>
        <dbReference type="ARBA" id="ARBA00023289"/>
    </source>
</evidence>
<dbReference type="OrthoDB" id="550424at2759"/>
<organism evidence="13 14">
    <name type="scientific">Branchiostoma lanceolatum</name>
    <name type="common">Common lancelet</name>
    <name type="synonym">Amphioxus lanceolatum</name>
    <dbReference type="NCBI Taxonomy" id="7740"/>
    <lineage>
        <taxon>Eukaryota</taxon>
        <taxon>Metazoa</taxon>
        <taxon>Chordata</taxon>
        <taxon>Cephalochordata</taxon>
        <taxon>Leptocardii</taxon>
        <taxon>Amphioxiformes</taxon>
        <taxon>Branchiostomatidae</taxon>
        <taxon>Branchiostoma</taxon>
    </lineage>
</organism>
<dbReference type="FunFam" id="2.10.230.10:FF:000001">
    <property type="entry name" value="DnaJ subfamily A member 2"/>
    <property type="match status" value="1"/>
</dbReference>
<dbReference type="GO" id="GO:0008270">
    <property type="term" value="F:zinc ion binding"/>
    <property type="evidence" value="ECO:0007669"/>
    <property type="project" value="UniProtKB-KW"/>
</dbReference>
<dbReference type="PRINTS" id="PR00625">
    <property type="entry name" value="JDOMAIN"/>
</dbReference>
<evidence type="ECO:0000256" key="3">
    <source>
        <dbReference type="ARBA" id="ARBA00022737"/>
    </source>
</evidence>
<keyword evidence="14" id="KW-1185">Reference proteome</keyword>
<dbReference type="SUPFAM" id="SSF57938">
    <property type="entry name" value="DnaJ/Hsp40 cysteine-rich domain"/>
    <property type="match status" value="1"/>
</dbReference>
<dbReference type="Gene3D" id="2.10.230.10">
    <property type="entry name" value="Heat shock protein DnaJ, cysteine-rich domain"/>
    <property type="match status" value="1"/>
</dbReference>
<dbReference type="InterPro" id="IPR001305">
    <property type="entry name" value="HSP_DnaJ_Cys-rich_dom"/>
</dbReference>
<dbReference type="Pfam" id="PF01556">
    <property type="entry name" value="DnaJ_C"/>
    <property type="match status" value="1"/>
</dbReference>
<accession>A0A8K0A8A2</accession>
<dbReference type="InterPro" id="IPR036410">
    <property type="entry name" value="HSP_DnaJ_Cys-rich_dom_sf"/>
</dbReference>
<evidence type="ECO:0000256" key="9">
    <source>
        <dbReference type="PROSITE-ProRule" id="PRU00546"/>
    </source>
</evidence>
<dbReference type="Proteomes" id="UP000838412">
    <property type="component" value="Chromosome 7"/>
</dbReference>
<dbReference type="SUPFAM" id="SSF49493">
    <property type="entry name" value="HSP40/DnaJ peptide-binding domain"/>
    <property type="match status" value="2"/>
</dbReference>
<feature type="zinc finger region" description="CR-type" evidence="9">
    <location>
        <begin position="159"/>
        <end position="243"/>
    </location>
</feature>
<dbReference type="Gene3D" id="1.10.287.110">
    <property type="entry name" value="DnaJ domain"/>
    <property type="match status" value="1"/>
</dbReference>
<dbReference type="InterPro" id="IPR001623">
    <property type="entry name" value="DnaJ_domain"/>
</dbReference>
<dbReference type="PROSITE" id="PS50076">
    <property type="entry name" value="DNAJ_2"/>
    <property type="match status" value="1"/>
</dbReference>
<dbReference type="CDD" id="cd10719">
    <property type="entry name" value="DnaJ_zf"/>
    <property type="match status" value="1"/>
</dbReference>